<organism evidence="2 3">
    <name type="scientific">Polysphondylium violaceum</name>
    <dbReference type="NCBI Taxonomy" id="133409"/>
    <lineage>
        <taxon>Eukaryota</taxon>
        <taxon>Amoebozoa</taxon>
        <taxon>Evosea</taxon>
        <taxon>Eumycetozoa</taxon>
        <taxon>Dictyostelia</taxon>
        <taxon>Dictyosteliales</taxon>
        <taxon>Dictyosteliaceae</taxon>
        <taxon>Polysphondylium</taxon>
    </lineage>
</organism>
<accession>A0A8J4PL27</accession>
<gene>
    <name evidence="2" type="ORF">CYY_009793</name>
</gene>
<evidence type="ECO:0000256" key="1">
    <source>
        <dbReference type="SAM" id="MobiDB-lite"/>
    </source>
</evidence>
<dbReference type="AlphaFoldDB" id="A0A8J4PL27"/>
<evidence type="ECO:0000313" key="2">
    <source>
        <dbReference type="EMBL" id="KAF2068883.1"/>
    </source>
</evidence>
<feature type="compositionally biased region" description="Polar residues" evidence="1">
    <location>
        <begin position="1"/>
        <end position="16"/>
    </location>
</feature>
<proteinExistence type="predicted"/>
<comment type="caution">
    <text evidence="2">The sequence shown here is derived from an EMBL/GenBank/DDBJ whole genome shotgun (WGS) entry which is preliminary data.</text>
</comment>
<protein>
    <submittedName>
        <fullName evidence="2">Uncharacterized protein</fullName>
    </submittedName>
</protein>
<feature type="region of interest" description="Disordered" evidence="1">
    <location>
        <begin position="1"/>
        <end position="57"/>
    </location>
</feature>
<dbReference type="EMBL" id="AJWJ01000809">
    <property type="protein sequence ID" value="KAF2068883.1"/>
    <property type="molecule type" value="Genomic_DNA"/>
</dbReference>
<feature type="non-terminal residue" evidence="2">
    <location>
        <position position="1"/>
    </location>
</feature>
<sequence length="101" mass="11211">ALSSMKSTNKRNTSELSIDALETPKAADKKMELFDEESETQNSTPRESISKEKIAPTQSSISFPAELDIPRVEEVKYVMKPVNSKLYLFPSGIRYPRSGGG</sequence>
<evidence type="ECO:0000313" key="3">
    <source>
        <dbReference type="Proteomes" id="UP000695562"/>
    </source>
</evidence>
<name>A0A8J4PL27_9MYCE</name>
<reference evidence="2" key="1">
    <citation type="submission" date="2020-01" db="EMBL/GenBank/DDBJ databases">
        <title>Development of genomics and gene disruption for Polysphondylium violaceum indicates a role for the polyketide synthase stlB in stalk morphogenesis.</title>
        <authorList>
            <person name="Narita B."/>
            <person name="Kawabe Y."/>
            <person name="Kin K."/>
            <person name="Saito T."/>
            <person name="Gibbs R."/>
            <person name="Kuspa A."/>
            <person name="Muzny D."/>
            <person name="Queller D."/>
            <person name="Richards S."/>
            <person name="Strassman J."/>
            <person name="Sucgang R."/>
            <person name="Worley K."/>
            <person name="Schaap P."/>
        </authorList>
    </citation>
    <scope>NUCLEOTIDE SEQUENCE</scope>
    <source>
        <strain evidence="2">QSvi11</strain>
    </source>
</reference>
<keyword evidence="3" id="KW-1185">Reference proteome</keyword>
<dbReference type="Proteomes" id="UP000695562">
    <property type="component" value="Unassembled WGS sequence"/>
</dbReference>